<gene>
    <name evidence="1" type="ORF">VKT23_000208</name>
</gene>
<organism evidence="1 2">
    <name type="scientific">Marasmiellus scandens</name>
    <dbReference type="NCBI Taxonomy" id="2682957"/>
    <lineage>
        <taxon>Eukaryota</taxon>
        <taxon>Fungi</taxon>
        <taxon>Dikarya</taxon>
        <taxon>Basidiomycota</taxon>
        <taxon>Agaricomycotina</taxon>
        <taxon>Agaricomycetes</taxon>
        <taxon>Agaricomycetidae</taxon>
        <taxon>Agaricales</taxon>
        <taxon>Marasmiineae</taxon>
        <taxon>Omphalotaceae</taxon>
        <taxon>Marasmiellus</taxon>
    </lineage>
</organism>
<comment type="caution">
    <text evidence="1">The sequence shown here is derived from an EMBL/GenBank/DDBJ whole genome shotgun (WGS) entry which is preliminary data.</text>
</comment>
<proteinExistence type="predicted"/>
<accession>A0ABR1K3N0</accession>
<dbReference type="Proteomes" id="UP001498398">
    <property type="component" value="Unassembled WGS sequence"/>
</dbReference>
<evidence type="ECO:0000313" key="1">
    <source>
        <dbReference type="EMBL" id="KAK7472089.1"/>
    </source>
</evidence>
<dbReference type="EMBL" id="JBANRG010000001">
    <property type="protein sequence ID" value="KAK7472089.1"/>
    <property type="molecule type" value="Genomic_DNA"/>
</dbReference>
<protein>
    <submittedName>
        <fullName evidence="1">Uncharacterized protein</fullName>
    </submittedName>
</protein>
<reference evidence="1 2" key="1">
    <citation type="submission" date="2024-01" db="EMBL/GenBank/DDBJ databases">
        <title>A draft genome for the cacao thread blight pathogen Marasmiellus scandens.</title>
        <authorList>
            <person name="Baruah I.K."/>
            <person name="Leung J."/>
            <person name="Bukari Y."/>
            <person name="Amoako-Attah I."/>
            <person name="Meinhardt L.W."/>
            <person name="Bailey B.A."/>
            <person name="Cohen S.P."/>
        </authorList>
    </citation>
    <scope>NUCLEOTIDE SEQUENCE [LARGE SCALE GENOMIC DNA]</scope>
    <source>
        <strain evidence="1 2">GH-19</strain>
    </source>
</reference>
<keyword evidence="2" id="KW-1185">Reference proteome</keyword>
<sequence>MPLRKYLTARFRALADQPRGRRNQCSHPRDELQSVKTLVAENTKSQLGPKVANLHGETAKTLKRRTLERPTQLDVSAADAFPKDDIKRMLTLLNAHISLFATQIVLSEVQEASPTIEVEDLQLDIGRASEDIEEILGDVSLYLCKGKKDRSTDEYGFVVQHALQALLSGWCVKVIQTWSWSEEVDKALKEMYARLLATGSPATFGKWRATTRAQCKSNTDAVPDEYLKVIQRATNSVVAFEILIDPEGPILSGRQAWIHDKVASILQKACQIREIIGEKITFSDFEVLCPRFGDSWVEGSMFDIHDRRPPGEGMLKGSVSSKTPEQIFCTSQMGLQENHHDAVSQEVPHVTKTEIIMKASVLPMSGLTSIDE</sequence>
<name>A0ABR1K3N0_9AGAR</name>
<evidence type="ECO:0000313" key="2">
    <source>
        <dbReference type="Proteomes" id="UP001498398"/>
    </source>
</evidence>